<proteinExistence type="predicted"/>
<name>A0A3R7JGB1_9STRA</name>
<gene>
    <name evidence="4" type="ORF">BBI17_001400</name>
    <name evidence="5" type="ORF">BBO99_00001630</name>
    <name evidence="2" type="ORF">JM16_001188</name>
    <name evidence="3" type="ORF">JM18_001547</name>
</gene>
<dbReference type="Proteomes" id="UP000285883">
    <property type="component" value="Unassembled WGS sequence"/>
</dbReference>
<evidence type="ECO:0000256" key="1">
    <source>
        <dbReference type="SAM" id="MobiDB-lite"/>
    </source>
</evidence>
<reference evidence="2" key="3">
    <citation type="submission" date="2020-06" db="EMBL/GenBank/DDBJ databases">
        <authorList>
            <person name="Studholme D.J."/>
        </authorList>
    </citation>
    <scope>NUCLEOTIDE SEQUENCE</scope>
    <source>
        <strain evidence="2">NZFS 2646</strain>
        <strain evidence="3">NZFS 3630</strain>
    </source>
</reference>
<evidence type="ECO:0000313" key="3">
    <source>
        <dbReference type="EMBL" id="KAG2531872.1"/>
    </source>
</evidence>
<dbReference type="EMBL" id="JPWV03000012">
    <property type="protein sequence ID" value="KAG2531257.1"/>
    <property type="molecule type" value="Genomic_DNA"/>
</dbReference>
<evidence type="ECO:0000313" key="7">
    <source>
        <dbReference type="Proteomes" id="UP000285883"/>
    </source>
</evidence>
<evidence type="ECO:0000313" key="5">
    <source>
        <dbReference type="EMBL" id="RLN84026.1"/>
    </source>
</evidence>
<dbReference type="EMBL" id="MAYM02000141">
    <property type="protein sequence ID" value="RLN45669.1"/>
    <property type="molecule type" value="Genomic_DNA"/>
</dbReference>
<evidence type="ECO:0000313" key="4">
    <source>
        <dbReference type="EMBL" id="RLN45669.1"/>
    </source>
</evidence>
<reference evidence="2" key="1">
    <citation type="journal article" date="2015" name="Genom Data">
        <title>Genome sequences of six Phytophthora species associated with forests in New Zealand.</title>
        <authorList>
            <person name="Studholme D.J."/>
            <person name="McDougal R.L."/>
            <person name="Sambles C."/>
            <person name="Hansen E."/>
            <person name="Hardy G."/>
            <person name="Grant M."/>
            <person name="Ganley R.J."/>
            <person name="Williams N.M."/>
        </authorList>
    </citation>
    <scope>NUCLEOTIDE SEQUENCE</scope>
    <source>
        <strain evidence="2">NZFS 2646</strain>
        <strain evidence="3">NZFS 3630</strain>
    </source>
</reference>
<dbReference type="Proteomes" id="UP000792063">
    <property type="component" value="Unassembled WGS sequence"/>
</dbReference>
<evidence type="ECO:0000313" key="6">
    <source>
        <dbReference type="Proteomes" id="UP000285624"/>
    </source>
</evidence>
<dbReference type="EMBL" id="JPWU03000015">
    <property type="protein sequence ID" value="KAG2531872.1"/>
    <property type="molecule type" value="Genomic_DNA"/>
</dbReference>
<dbReference type="Proteomes" id="UP000785171">
    <property type="component" value="Unassembled WGS sequence"/>
</dbReference>
<sequence>MAMAMRLPPDQATSSILLHEEVIRAPEDTTLMQTRPPKKTSHSADDIPISSTYHRAHSAEVAEQESKRQEEQQMEAEEREREIREYKAAMGLS</sequence>
<protein>
    <submittedName>
        <fullName evidence="4">Uncharacterized protein</fullName>
    </submittedName>
</protein>
<feature type="compositionally biased region" description="Basic and acidic residues" evidence="1">
    <location>
        <begin position="57"/>
        <end position="81"/>
    </location>
</feature>
<organism evidence="4 7">
    <name type="scientific">Phytophthora kernoviae</name>
    <dbReference type="NCBI Taxonomy" id="325452"/>
    <lineage>
        <taxon>Eukaryota</taxon>
        <taxon>Sar</taxon>
        <taxon>Stramenopiles</taxon>
        <taxon>Oomycota</taxon>
        <taxon>Peronosporomycetes</taxon>
        <taxon>Peronosporales</taxon>
        <taxon>Peronosporaceae</taxon>
        <taxon>Phytophthora</taxon>
    </lineage>
</organism>
<dbReference type="AlphaFoldDB" id="A0A3R7JGB1"/>
<reference evidence="6 7" key="2">
    <citation type="submission" date="2018-07" db="EMBL/GenBank/DDBJ databases">
        <title>Genome sequencing of oomycete isolates from Chile give support for New Zealand origin for Phytophthora kernoviae and make available the first Nothophytophthora sp. genome.</title>
        <authorList>
            <person name="Studholme D.J."/>
            <person name="Sanfuentes E."/>
            <person name="Panda P."/>
            <person name="Hill R."/>
            <person name="Sambles C."/>
            <person name="Grant M."/>
            <person name="Williams N.M."/>
            <person name="Mcdougal R.L."/>
        </authorList>
    </citation>
    <scope>NUCLEOTIDE SEQUENCE [LARGE SCALE GENOMIC DNA]</scope>
    <source>
        <strain evidence="4">Chile2</strain>
        <strain evidence="5">Chile4</strain>
    </source>
</reference>
<feature type="region of interest" description="Disordered" evidence="1">
    <location>
        <begin position="24"/>
        <end position="81"/>
    </location>
</feature>
<dbReference type="Proteomes" id="UP000285624">
    <property type="component" value="Unassembled WGS sequence"/>
</dbReference>
<evidence type="ECO:0000313" key="2">
    <source>
        <dbReference type="EMBL" id="KAG2531257.1"/>
    </source>
</evidence>
<keyword evidence="6" id="KW-1185">Reference proteome</keyword>
<comment type="caution">
    <text evidence="4">The sequence shown here is derived from an EMBL/GenBank/DDBJ whole genome shotgun (WGS) entry which is preliminary data.</text>
</comment>
<dbReference type="EMBL" id="MBDN02000024">
    <property type="protein sequence ID" value="RLN84026.1"/>
    <property type="molecule type" value="Genomic_DNA"/>
</dbReference>
<accession>A0A3R7JGB1</accession>